<keyword evidence="1" id="KW-0472">Membrane</keyword>
<comment type="caution">
    <text evidence="2">The sequence shown here is derived from an EMBL/GenBank/DDBJ whole genome shotgun (WGS) entry which is preliminary data.</text>
</comment>
<evidence type="ECO:0000313" key="3">
    <source>
        <dbReference type="Proteomes" id="UP000824159"/>
    </source>
</evidence>
<evidence type="ECO:0000313" key="2">
    <source>
        <dbReference type="EMBL" id="HIT99224.1"/>
    </source>
</evidence>
<dbReference type="EMBL" id="DVLX01000031">
    <property type="protein sequence ID" value="HIT99224.1"/>
    <property type="molecule type" value="Genomic_DNA"/>
</dbReference>
<keyword evidence="1" id="KW-1133">Transmembrane helix</keyword>
<organism evidence="2 3">
    <name type="scientific">Candidatus Allocopromorpha excrementavium</name>
    <dbReference type="NCBI Taxonomy" id="2840741"/>
    <lineage>
        <taxon>Bacteria</taxon>
        <taxon>Bacillati</taxon>
        <taxon>Bacillota</taxon>
        <taxon>Clostridia</taxon>
        <taxon>Eubacteriales</taxon>
        <taxon>Eubacteriaceae</taxon>
        <taxon>Eubacteriaceae incertae sedis</taxon>
        <taxon>Candidatus Allocopromorpha</taxon>
    </lineage>
</organism>
<keyword evidence="1" id="KW-0812">Transmembrane</keyword>
<name>A0A9D1HC94_9FIRM</name>
<proteinExistence type="predicted"/>
<feature type="transmembrane region" description="Helical" evidence="1">
    <location>
        <begin position="54"/>
        <end position="72"/>
    </location>
</feature>
<dbReference type="AlphaFoldDB" id="A0A9D1HC94"/>
<gene>
    <name evidence="2" type="ORF">IAD12_03100</name>
</gene>
<reference evidence="2" key="2">
    <citation type="journal article" date="2021" name="PeerJ">
        <title>Extensive microbial diversity within the chicken gut microbiome revealed by metagenomics and culture.</title>
        <authorList>
            <person name="Gilroy R."/>
            <person name="Ravi A."/>
            <person name="Getino M."/>
            <person name="Pursley I."/>
            <person name="Horton D.L."/>
            <person name="Alikhan N.F."/>
            <person name="Baker D."/>
            <person name="Gharbi K."/>
            <person name="Hall N."/>
            <person name="Watson M."/>
            <person name="Adriaenssens E.M."/>
            <person name="Foster-Nyarko E."/>
            <person name="Jarju S."/>
            <person name="Secka A."/>
            <person name="Antonio M."/>
            <person name="Oren A."/>
            <person name="Chaudhuri R.R."/>
            <person name="La Ragione R."/>
            <person name="Hildebrand F."/>
            <person name="Pallen M.J."/>
        </authorList>
    </citation>
    <scope>NUCLEOTIDE SEQUENCE</scope>
    <source>
        <strain evidence="2">CHK176-22527</strain>
    </source>
</reference>
<dbReference type="Proteomes" id="UP000824159">
    <property type="component" value="Unassembled WGS sequence"/>
</dbReference>
<reference evidence="2" key="1">
    <citation type="submission" date="2020-10" db="EMBL/GenBank/DDBJ databases">
        <authorList>
            <person name="Gilroy R."/>
        </authorList>
    </citation>
    <scope>NUCLEOTIDE SEQUENCE</scope>
    <source>
        <strain evidence="2">CHK176-22527</strain>
    </source>
</reference>
<evidence type="ECO:0000256" key="1">
    <source>
        <dbReference type="SAM" id="Phobius"/>
    </source>
</evidence>
<accession>A0A9D1HC94</accession>
<sequence length="73" mass="8700">MGNKKKRKVRNKTKDVLMDYYKTNMEYDEENRRRQKEEGVTTKGLKNLTYTEKTYIVIIVLGLIGIIIKYVIL</sequence>
<protein>
    <submittedName>
        <fullName evidence="2">Uncharacterized protein</fullName>
    </submittedName>
</protein>